<feature type="domain" description="DNA methylase N-4/N-6" evidence="3">
    <location>
        <begin position="32"/>
        <end position="162"/>
    </location>
</feature>
<dbReference type="GO" id="GO:0004519">
    <property type="term" value="F:endonuclease activity"/>
    <property type="evidence" value="ECO:0007669"/>
    <property type="project" value="UniProtKB-KW"/>
</dbReference>
<comment type="caution">
    <text evidence="4">The sequence shown here is derived from an EMBL/GenBank/DDBJ whole genome shotgun (WGS) entry which is preliminary data.</text>
</comment>
<keyword evidence="2" id="KW-0808">Transferase</keyword>
<dbReference type="GO" id="GO:0032259">
    <property type="term" value="P:methylation"/>
    <property type="evidence" value="ECO:0007669"/>
    <property type="project" value="UniProtKB-KW"/>
</dbReference>
<dbReference type="EMBL" id="MHTH01000013">
    <property type="protein sequence ID" value="OHA58164.1"/>
    <property type="molecule type" value="Genomic_DNA"/>
</dbReference>
<protein>
    <submittedName>
        <fullName evidence="4">Restriction endonuclease subunit M</fullName>
    </submittedName>
</protein>
<gene>
    <name evidence="4" type="ORF">A2370_00475</name>
</gene>
<evidence type="ECO:0000313" key="4">
    <source>
        <dbReference type="EMBL" id="OHA58164.1"/>
    </source>
</evidence>
<evidence type="ECO:0000259" key="3">
    <source>
        <dbReference type="Pfam" id="PF01555"/>
    </source>
</evidence>
<dbReference type="STRING" id="1802436.A2370_00475"/>
<dbReference type="GO" id="GO:0003677">
    <property type="term" value="F:DNA binding"/>
    <property type="evidence" value="ECO:0007669"/>
    <property type="project" value="InterPro"/>
</dbReference>
<dbReference type="Gene3D" id="3.40.50.150">
    <property type="entry name" value="Vaccinia Virus protein VP39"/>
    <property type="match status" value="2"/>
</dbReference>
<dbReference type="GO" id="GO:0008170">
    <property type="term" value="F:N-methyltransferase activity"/>
    <property type="evidence" value="ECO:0007669"/>
    <property type="project" value="InterPro"/>
</dbReference>
<dbReference type="Proteomes" id="UP000176222">
    <property type="component" value="Unassembled WGS sequence"/>
</dbReference>
<sequence>MSLVTIPEASKWASSFLEKEVLPTNISYLVQYGKVKKHGENGSTMVDLNDLKKYYTSYNGKREVSWKKNLGDDLNWALSFDNLREIDTTKHVHRLHPYKGKYIPQLVEYFIDNHTDDFKKEAYFKACDIILDPFLGSGTTIIQSLEMGIHSIGIDVSEFNCMISSCKATHYDDEYLQKAIKKLTVSLDSFEHDNKIQDFENELLAELSKFNSVNFPGYDFKYKINQGIFDENKFATEKEKEFLPIYQKLLKKYLIKLKQDKSDSFLDVWFMDNVRREIDHVFQTIKQEKDVKTRKILALILSRTIRSCRATTHSDLATLKEPQLTTYYCYKHKKICKPLFSITSMLNRYALDTLSRIREFNRLRKPVHYSVLTGDSRAVNIFEKIEKQNPEFSKILKKQKITGIFCSPPYVGQIDYHEQHAYAYDLLGFKRKDDLEIGPLYKGQGMEARRSYTQGIADVLNNCKQYLKADFDIFLVANDKYNLYPEIAEKAGMKIVNQFKRPVLNRTERDRNPYSEIIFHFKTK</sequence>
<dbReference type="Pfam" id="PF01555">
    <property type="entry name" value="N6_N4_Mtase"/>
    <property type="match status" value="1"/>
</dbReference>
<proteinExistence type="predicted"/>
<keyword evidence="4" id="KW-0255">Endonuclease</keyword>
<reference evidence="4 5" key="1">
    <citation type="journal article" date="2016" name="Nat. Commun.">
        <title>Thousands of microbial genomes shed light on interconnected biogeochemical processes in an aquifer system.</title>
        <authorList>
            <person name="Anantharaman K."/>
            <person name="Brown C.T."/>
            <person name="Hug L.A."/>
            <person name="Sharon I."/>
            <person name="Castelle C.J."/>
            <person name="Probst A.J."/>
            <person name="Thomas B.C."/>
            <person name="Singh A."/>
            <person name="Wilkins M.J."/>
            <person name="Karaoz U."/>
            <person name="Brodie E.L."/>
            <person name="Williams K.H."/>
            <person name="Hubbard S.S."/>
            <person name="Banfield J.F."/>
        </authorList>
    </citation>
    <scope>NUCLEOTIDE SEQUENCE [LARGE SCALE GENOMIC DNA]</scope>
</reference>
<evidence type="ECO:0000256" key="1">
    <source>
        <dbReference type="ARBA" id="ARBA00022603"/>
    </source>
</evidence>
<dbReference type="InterPro" id="IPR029063">
    <property type="entry name" value="SAM-dependent_MTases_sf"/>
</dbReference>
<dbReference type="AlphaFoldDB" id="A0A1G2QC68"/>
<keyword evidence="4" id="KW-0378">Hydrolase</keyword>
<dbReference type="SUPFAM" id="SSF53335">
    <property type="entry name" value="S-adenosyl-L-methionine-dependent methyltransferases"/>
    <property type="match status" value="3"/>
</dbReference>
<keyword evidence="4" id="KW-0540">Nuclease</keyword>
<evidence type="ECO:0000313" key="5">
    <source>
        <dbReference type="Proteomes" id="UP000176222"/>
    </source>
</evidence>
<dbReference type="InterPro" id="IPR002941">
    <property type="entry name" value="DNA_methylase_N4/N6"/>
</dbReference>
<name>A0A1G2QC68_9BACT</name>
<keyword evidence="1" id="KW-0489">Methyltransferase</keyword>
<evidence type="ECO:0000256" key="2">
    <source>
        <dbReference type="ARBA" id="ARBA00022679"/>
    </source>
</evidence>
<organism evidence="4 5">
    <name type="scientific">Candidatus Vogelbacteria bacterium RIFOXYB1_FULL_42_16</name>
    <dbReference type="NCBI Taxonomy" id="1802436"/>
    <lineage>
        <taxon>Bacteria</taxon>
        <taxon>Candidatus Vogeliibacteriota</taxon>
    </lineage>
</organism>
<accession>A0A1G2QC68</accession>